<reference evidence="1" key="1">
    <citation type="submission" date="2020-02" db="EMBL/GenBank/DDBJ databases">
        <authorList>
            <person name="Meier V. D."/>
        </authorList>
    </citation>
    <scope>NUCLEOTIDE SEQUENCE</scope>
    <source>
        <strain evidence="1">AVDCRST_MAG74</strain>
    </source>
</reference>
<sequence length="98" mass="10114">CACRVCLTAVHSSITNCKVRVMTVRFAPASKRSLKRASATASPASMCCSGVKAGRIVISERGAFIANAAHLSGRRLVFATSPTAAEQSGRSSSRASAV</sequence>
<evidence type="ECO:0000313" key="1">
    <source>
        <dbReference type="EMBL" id="CAA9387786.1"/>
    </source>
</evidence>
<proteinExistence type="predicted"/>
<dbReference type="EMBL" id="CADCUR010000059">
    <property type="protein sequence ID" value="CAA9387786.1"/>
    <property type="molecule type" value="Genomic_DNA"/>
</dbReference>
<organism evidence="1">
    <name type="scientific">uncultured Pyrinomonadaceae bacterium</name>
    <dbReference type="NCBI Taxonomy" id="2283094"/>
    <lineage>
        <taxon>Bacteria</taxon>
        <taxon>Pseudomonadati</taxon>
        <taxon>Acidobacteriota</taxon>
        <taxon>Blastocatellia</taxon>
        <taxon>Blastocatellales</taxon>
        <taxon>Pyrinomonadaceae</taxon>
        <taxon>environmental samples</taxon>
    </lineage>
</organism>
<name>A0A6J4NH88_9BACT</name>
<gene>
    <name evidence="1" type="ORF">AVDCRST_MAG74-779</name>
</gene>
<feature type="non-terminal residue" evidence="1">
    <location>
        <position position="1"/>
    </location>
</feature>
<feature type="non-terminal residue" evidence="1">
    <location>
        <position position="98"/>
    </location>
</feature>
<accession>A0A6J4NH88</accession>
<dbReference type="AlphaFoldDB" id="A0A6J4NH88"/>
<protein>
    <submittedName>
        <fullName evidence="1">Uncharacterized protein</fullName>
    </submittedName>
</protein>